<dbReference type="Proteomes" id="UP001150569">
    <property type="component" value="Unassembled WGS sequence"/>
</dbReference>
<evidence type="ECO:0000259" key="1">
    <source>
        <dbReference type="Pfam" id="PF22749"/>
    </source>
</evidence>
<dbReference type="GO" id="GO:0005634">
    <property type="term" value="C:nucleus"/>
    <property type="evidence" value="ECO:0007669"/>
    <property type="project" value="TreeGrafter"/>
</dbReference>
<sequence length="235" mass="25892">MLVRKRVQTSEASNGTSTTPTSIWFSTLAEFNLHLTDGDLRVVDEAGNPYDTKTTPSKLGFKAEQANAVYAVLADLLKGELQKDGLEATRLPLGATQDEPHCLILHSPQAFTTTGRVLIFALGSGDFLGCWNRSSLLQKGLKAGSVLPYVQQARDEGYEVIILNLDENYLWNRRTMETHCRNWVENSELGDGVLLPDVSDNQAANVRLADHTLRSALQTREQAAVFDFLRGTAQA</sequence>
<evidence type="ECO:0000313" key="3">
    <source>
        <dbReference type="Proteomes" id="UP001150569"/>
    </source>
</evidence>
<dbReference type="GO" id="GO:0031048">
    <property type="term" value="P:regulatory ncRNA-mediated heterochromatin formation"/>
    <property type="evidence" value="ECO:0007669"/>
    <property type="project" value="TreeGrafter"/>
</dbReference>
<dbReference type="PANTHER" id="PTHR21357:SF4">
    <property type="entry name" value="FAM172 FAMILY PROTEIN HOMOLOG CG10038"/>
    <property type="match status" value="1"/>
</dbReference>
<dbReference type="InterPro" id="IPR053858">
    <property type="entry name" value="Arb2_dom"/>
</dbReference>
<name>A0A9W8A9K6_9FUNG</name>
<dbReference type="InterPro" id="IPR048263">
    <property type="entry name" value="Arb2"/>
</dbReference>
<dbReference type="GO" id="GO:0035197">
    <property type="term" value="F:siRNA binding"/>
    <property type="evidence" value="ECO:0007669"/>
    <property type="project" value="TreeGrafter"/>
</dbReference>
<evidence type="ECO:0000313" key="2">
    <source>
        <dbReference type="EMBL" id="KAJ1926839.1"/>
    </source>
</evidence>
<dbReference type="OrthoDB" id="421951at2759"/>
<feature type="domain" description="Arb2" evidence="1">
    <location>
        <begin position="33"/>
        <end position="185"/>
    </location>
</feature>
<comment type="caution">
    <text evidence="2">The sequence shown here is derived from an EMBL/GenBank/DDBJ whole genome shotgun (WGS) entry which is preliminary data.</text>
</comment>
<dbReference type="AlphaFoldDB" id="A0A9W8A9K6"/>
<accession>A0A9W8A9K6</accession>
<keyword evidence="3" id="KW-1185">Reference proteome</keyword>
<dbReference type="EMBL" id="JANBPT010000148">
    <property type="protein sequence ID" value="KAJ1926839.1"/>
    <property type="molecule type" value="Genomic_DNA"/>
</dbReference>
<gene>
    <name evidence="2" type="ORF">IWQ60_003468</name>
</gene>
<organism evidence="2 3">
    <name type="scientific">Tieghemiomyces parasiticus</name>
    <dbReference type="NCBI Taxonomy" id="78921"/>
    <lineage>
        <taxon>Eukaryota</taxon>
        <taxon>Fungi</taxon>
        <taxon>Fungi incertae sedis</taxon>
        <taxon>Zoopagomycota</taxon>
        <taxon>Kickxellomycotina</taxon>
        <taxon>Dimargaritomycetes</taxon>
        <taxon>Dimargaritales</taxon>
        <taxon>Dimargaritaceae</taxon>
        <taxon>Tieghemiomyces</taxon>
    </lineage>
</organism>
<reference evidence="2" key="1">
    <citation type="submission" date="2022-07" db="EMBL/GenBank/DDBJ databases">
        <title>Phylogenomic reconstructions and comparative analyses of Kickxellomycotina fungi.</title>
        <authorList>
            <person name="Reynolds N.K."/>
            <person name="Stajich J.E."/>
            <person name="Barry K."/>
            <person name="Grigoriev I.V."/>
            <person name="Crous P."/>
            <person name="Smith M.E."/>
        </authorList>
    </citation>
    <scope>NUCLEOTIDE SEQUENCE</scope>
    <source>
        <strain evidence="2">RSA 861</strain>
    </source>
</reference>
<dbReference type="Pfam" id="PF22749">
    <property type="entry name" value="Arb2"/>
    <property type="match status" value="1"/>
</dbReference>
<dbReference type="PANTHER" id="PTHR21357">
    <property type="entry name" value="FAM172 FAMILY PROTEIN HOMOLOG CG10038"/>
    <property type="match status" value="1"/>
</dbReference>
<protein>
    <recommendedName>
        <fullName evidence="1">Arb2 domain-containing protein</fullName>
    </recommendedName>
</protein>
<proteinExistence type="predicted"/>